<gene>
    <name evidence="2" type="ORF">BKH15_02630</name>
</gene>
<evidence type="ECO:0000313" key="2">
    <source>
        <dbReference type="EMBL" id="OLO79155.1"/>
    </source>
</evidence>
<keyword evidence="1" id="KW-0472">Membrane</keyword>
<accession>A0A1Q8XFP1</accession>
<dbReference type="EMBL" id="MSKW01000005">
    <property type="protein sequence ID" value="OLO79155.1"/>
    <property type="molecule type" value="Genomic_DNA"/>
</dbReference>
<sequence>MNTFFGYLKWGLGIICFLVLMLQAIWLILSSTGRTNQGAEEFVDRFGRIILGIGLGAGASSLTMQFCGV</sequence>
<proteinExistence type="predicted"/>
<organism evidence="2 3">
    <name type="scientific">Actinomyces oris</name>
    <dbReference type="NCBI Taxonomy" id="544580"/>
    <lineage>
        <taxon>Bacteria</taxon>
        <taxon>Bacillati</taxon>
        <taxon>Actinomycetota</taxon>
        <taxon>Actinomycetes</taxon>
        <taxon>Actinomycetales</taxon>
        <taxon>Actinomycetaceae</taxon>
        <taxon>Actinomyces</taxon>
    </lineage>
</organism>
<protein>
    <submittedName>
        <fullName evidence="2">Uncharacterized protein</fullName>
    </submittedName>
</protein>
<comment type="caution">
    <text evidence="2">The sequence shown here is derived from an EMBL/GenBank/DDBJ whole genome shotgun (WGS) entry which is preliminary data.</text>
</comment>
<reference evidence="2 3" key="1">
    <citation type="submission" date="2016-12" db="EMBL/GenBank/DDBJ databases">
        <title>Genomic comparison of strains in the 'Actinomyces naeslundii' group.</title>
        <authorList>
            <person name="Mughal S.R."/>
            <person name="Do T."/>
            <person name="Gilbert S.C."/>
            <person name="Witherden E.A."/>
            <person name="Didelot X."/>
            <person name="Beighton D."/>
        </authorList>
    </citation>
    <scope>NUCLEOTIDE SEQUENCE [LARGE SCALE GENOMIC DNA]</scope>
    <source>
        <strain evidence="2 3">G53E</strain>
    </source>
</reference>
<feature type="transmembrane region" description="Helical" evidence="1">
    <location>
        <begin position="7"/>
        <end position="29"/>
    </location>
</feature>
<dbReference type="Proteomes" id="UP000186769">
    <property type="component" value="Unassembled WGS sequence"/>
</dbReference>
<evidence type="ECO:0000313" key="3">
    <source>
        <dbReference type="Proteomes" id="UP000186769"/>
    </source>
</evidence>
<keyword evidence="1" id="KW-1133">Transmembrane helix</keyword>
<evidence type="ECO:0000256" key="1">
    <source>
        <dbReference type="SAM" id="Phobius"/>
    </source>
</evidence>
<dbReference type="AlphaFoldDB" id="A0A1Q8XFP1"/>
<name>A0A1Q8XFP1_9ACTO</name>
<keyword evidence="1" id="KW-0812">Transmembrane</keyword>
<feature type="transmembrane region" description="Helical" evidence="1">
    <location>
        <begin position="49"/>
        <end position="68"/>
    </location>
</feature>